<feature type="domain" description="Transcription regulator PadR N-terminal" evidence="1">
    <location>
        <begin position="166"/>
        <end position="228"/>
    </location>
</feature>
<dbReference type="EMBL" id="FOCX01000100">
    <property type="protein sequence ID" value="SEP33664.1"/>
    <property type="molecule type" value="Genomic_DNA"/>
</dbReference>
<dbReference type="InterPro" id="IPR005149">
    <property type="entry name" value="Tscrpt_reg_PadR_N"/>
</dbReference>
<evidence type="ECO:0000313" key="3">
    <source>
        <dbReference type="Proteomes" id="UP000198775"/>
    </source>
</evidence>
<keyword evidence="3" id="KW-1185">Reference proteome</keyword>
<dbReference type="AlphaFoldDB" id="A0A1H8X188"/>
<dbReference type="Pfam" id="PF03551">
    <property type="entry name" value="PadR"/>
    <property type="match status" value="1"/>
</dbReference>
<accession>A0A1H8X188</accession>
<dbReference type="GO" id="GO:0003677">
    <property type="term" value="F:DNA binding"/>
    <property type="evidence" value="ECO:0007669"/>
    <property type="project" value="UniProtKB-KW"/>
</dbReference>
<dbReference type="Gene3D" id="1.10.10.10">
    <property type="entry name" value="Winged helix-like DNA-binding domain superfamily/Winged helix DNA-binding domain"/>
    <property type="match status" value="1"/>
</dbReference>
<organism evidence="2 3">
    <name type="scientific">Halorientalis persicus</name>
    <dbReference type="NCBI Taxonomy" id="1367881"/>
    <lineage>
        <taxon>Archaea</taxon>
        <taxon>Methanobacteriati</taxon>
        <taxon>Methanobacteriota</taxon>
        <taxon>Stenosarchaea group</taxon>
        <taxon>Halobacteria</taxon>
        <taxon>Halobacteriales</taxon>
        <taxon>Haloarculaceae</taxon>
        <taxon>Halorientalis</taxon>
    </lineage>
</organism>
<proteinExistence type="predicted"/>
<gene>
    <name evidence="2" type="ORF">SAMN05216388_11002</name>
</gene>
<dbReference type="InterPro" id="IPR036388">
    <property type="entry name" value="WH-like_DNA-bd_sf"/>
</dbReference>
<name>A0A1H8X188_9EURY</name>
<dbReference type="InterPro" id="IPR036390">
    <property type="entry name" value="WH_DNA-bd_sf"/>
</dbReference>
<dbReference type="SUPFAM" id="SSF46785">
    <property type="entry name" value="Winged helix' DNA-binding domain"/>
    <property type="match status" value="1"/>
</dbReference>
<protein>
    <submittedName>
        <fullName evidence="2">DNA-binding transcriptional regulator, PadR family</fullName>
    </submittedName>
</protein>
<sequence>MFRDAAPEKRSAPKALTVPSRLGWGRSELRRVWATVAYAAAAWRHDIGRPRERVGEIDDHGDWAASEPKRLLDAEDAPAEQVSAITGPPTPAHPRAFARSVQMYARERRNRCHTLRCSHPLYLDPIPSSCCVCNSHRTFKTAGWLFWADMHDLTGLQRDLLYAIAGMDEPHGLALKDEVEQYYEGEIHHGRLYPNLDTLVDKGLVEKGSKDRRTNSYTITKRGHREIEARREWEQDYLDW</sequence>
<reference evidence="3" key="1">
    <citation type="submission" date="2016-10" db="EMBL/GenBank/DDBJ databases">
        <authorList>
            <person name="Varghese N."/>
            <person name="Submissions S."/>
        </authorList>
    </citation>
    <scope>NUCLEOTIDE SEQUENCE [LARGE SCALE GENOMIC DNA]</scope>
    <source>
        <strain evidence="3">IBRC-M 10043</strain>
    </source>
</reference>
<keyword evidence="2" id="KW-0238">DNA-binding</keyword>
<evidence type="ECO:0000259" key="1">
    <source>
        <dbReference type="Pfam" id="PF03551"/>
    </source>
</evidence>
<evidence type="ECO:0000313" key="2">
    <source>
        <dbReference type="EMBL" id="SEP33664.1"/>
    </source>
</evidence>
<dbReference type="Proteomes" id="UP000198775">
    <property type="component" value="Unassembled WGS sequence"/>
</dbReference>